<sequence length="793" mass="88305">MARELNRNIKNPSHQLSSPSRPASTMACGQPKPTLSEIATGYQSQFVPGTEKPIQKQSVTTRKKKTVKNRNKRKAKKEEEEHRKSVGRFAASADARDREFSATALYDPSRISRQSYNYNNYEPFIVDSTHLQTASQWQTGWGSFNSQCTGDTEHLSQGGNFEAHFPERHYHSNSTTSHSSQNMPIPAGGVSMGALVRSMPQARSPDHYVIQSHGIYFGGHSDSASSLHSETYSGHQGPQLQSPLYPPPYQASQYCHPPDWQDLNQPMHPAGVSFENGNMTSLPCTPYFPNPIYAHIPPIPQFRPTTECPPLAPNMPFGQENGAQTRENGTVSNGWRRCPSEAERNYERETEIQSVRNPQDCTQECPHSPQLCTGPFLSRGNGSPHHDFGEQLEPVASYILEAFRSGEYADFRLILNSSAEHCPPVSFPLHSLIASRSPHLKELMKTMDTTLYPKEIHVVASGSFSHPFALGMALQHLYGVPLIAEEQLDDNLTPTVDNNNNGRDQDQLCEKNELEEMNFTLGYITSAAFLAESKILRCGVRLATSAICWDNLEVVLHFGISVSDFMISPVGIPVNSREAASSPKLPLRSEQVLESGFVDGDDPNRRSYTLNRELKAVWAPQLLNEAIEFIVKNFPQNFHLDPDAYSRDLLDGISGQVPSRALSQRTAKSYTFRKDETVLSAIFLAVPFKILKKIFNILKVKGILTMSNAEDIVFERERRRIRAVRTVTNRDSTSGSTLTISKADPIGWREEILAVTGTSDSSPSIIKTWVGLDIPEVIEIKPKKDASRGAPLQ</sequence>
<evidence type="ECO:0000313" key="3">
    <source>
        <dbReference type="Proteomes" id="UP000091918"/>
    </source>
</evidence>
<reference evidence="2 3" key="1">
    <citation type="submission" date="2015-07" db="EMBL/GenBank/DDBJ databases">
        <title>Emmonsia species relationships and genome sequence.</title>
        <authorList>
            <person name="Cuomo C.A."/>
            <person name="Schwartz I.S."/>
            <person name="Kenyon C."/>
            <person name="de Hoog G.S."/>
            <person name="Govender N.P."/>
            <person name="Botha A."/>
            <person name="Moreno L."/>
            <person name="de Vries M."/>
            <person name="Munoz J.F."/>
            <person name="Stielow J.B."/>
        </authorList>
    </citation>
    <scope>NUCLEOTIDE SEQUENCE [LARGE SCALE GENOMIC DNA]</scope>
    <source>
        <strain evidence="2 3">CBS 136260</strain>
    </source>
</reference>
<dbReference type="OrthoDB" id="5329403at2759"/>
<dbReference type="Proteomes" id="UP000091918">
    <property type="component" value="Unassembled WGS sequence"/>
</dbReference>
<protein>
    <submittedName>
        <fullName evidence="2">Uncharacterized protein</fullName>
    </submittedName>
</protein>
<evidence type="ECO:0000256" key="1">
    <source>
        <dbReference type="SAM" id="MobiDB-lite"/>
    </source>
</evidence>
<dbReference type="EMBL" id="LGUA01000268">
    <property type="protein sequence ID" value="OAX82695.1"/>
    <property type="molecule type" value="Genomic_DNA"/>
</dbReference>
<gene>
    <name evidence="2" type="ORF">ACJ72_02960</name>
</gene>
<accession>A0A1B7P0Z2</accession>
<keyword evidence="3" id="KW-1185">Reference proteome</keyword>
<feature type="region of interest" description="Disordered" evidence="1">
    <location>
        <begin position="1"/>
        <end position="86"/>
    </location>
</feature>
<name>A0A1B7P0Z2_9EURO</name>
<organism evidence="2 3">
    <name type="scientific">Emergomyces africanus</name>
    <dbReference type="NCBI Taxonomy" id="1955775"/>
    <lineage>
        <taxon>Eukaryota</taxon>
        <taxon>Fungi</taxon>
        <taxon>Dikarya</taxon>
        <taxon>Ascomycota</taxon>
        <taxon>Pezizomycotina</taxon>
        <taxon>Eurotiomycetes</taxon>
        <taxon>Eurotiomycetidae</taxon>
        <taxon>Onygenales</taxon>
        <taxon>Ajellomycetaceae</taxon>
        <taxon>Emergomyces</taxon>
    </lineage>
</organism>
<dbReference type="AlphaFoldDB" id="A0A1B7P0Z2"/>
<proteinExistence type="predicted"/>
<feature type="compositionally biased region" description="Polar residues" evidence="1">
    <location>
        <begin position="8"/>
        <end position="23"/>
    </location>
</feature>
<comment type="caution">
    <text evidence="2">The sequence shown here is derived from an EMBL/GenBank/DDBJ whole genome shotgun (WGS) entry which is preliminary data.</text>
</comment>
<evidence type="ECO:0000313" key="2">
    <source>
        <dbReference type="EMBL" id="OAX82695.1"/>
    </source>
</evidence>
<feature type="compositionally biased region" description="Basic residues" evidence="1">
    <location>
        <begin position="61"/>
        <end position="75"/>
    </location>
</feature>